<sequence>MGRGRKSRISIQNKKKTWFEDYFGFSEKSWNYKMESMPDFVQTHAGTFNTYSMIFLKKLCKINELTPTMKHKKLVIFFRETRNNEELFDTSALQYTSKNSLFQVASNFNCHELPSEHMSVRTGRYLTDLMTDHTQGPSASAGAIFGAILRVSEHQNVNLLEDTPLNAKKGKLYDSQNAELDFDTDKIKIGLHENVPASFKRINNNIEYNDNPAIINQVYTSTCIFTKKESINLAQILLEKAYEGTYLSGIKCKSKRIILTLIGGGVFNNPIELIIGEIIKNHILYSQYLDEDCEVHLPIYESNRKDIEEIFNEYNKCYNFIEIVKIK</sequence>
<protein>
    <submittedName>
        <fullName evidence="1">Uncharacterized protein</fullName>
    </submittedName>
</protein>
<accession>A0A2H4UV62</accession>
<dbReference type="PANTHER" id="PTHR35609">
    <property type="entry name" value="MACRO DOMAIN-CONTAINING PROTEIN"/>
    <property type="match status" value="1"/>
</dbReference>
<gene>
    <name evidence="1" type="ORF">BMW23_0700</name>
</gene>
<dbReference type="Proteomes" id="UP000240325">
    <property type="component" value="Segment"/>
</dbReference>
<dbReference type="EMBL" id="MF782455">
    <property type="protein sequence ID" value="ATZ80746.1"/>
    <property type="molecule type" value="Genomic_DNA"/>
</dbReference>
<reference evidence="1" key="1">
    <citation type="journal article" date="2017" name="Elife">
        <title>The kinetoplastid-infecting Bodo saltans virus (BsV), a window into the most abundant giant viruses in the sea.</title>
        <authorList>
            <person name="Deeg C.M."/>
            <person name="Chow C.-E.T."/>
            <person name="Suttle C.A."/>
        </authorList>
    </citation>
    <scope>NUCLEOTIDE SEQUENCE</scope>
    <source>
        <strain evidence="1">NG1</strain>
    </source>
</reference>
<evidence type="ECO:0000313" key="1">
    <source>
        <dbReference type="EMBL" id="ATZ80746.1"/>
    </source>
</evidence>
<dbReference type="PANTHER" id="PTHR35609:SF1">
    <property type="entry name" value="MACRO DOMAIN-CONTAINING PROTEIN"/>
    <property type="match status" value="1"/>
</dbReference>
<proteinExistence type="predicted"/>
<evidence type="ECO:0000313" key="2">
    <source>
        <dbReference type="Proteomes" id="UP000240325"/>
    </source>
</evidence>
<keyword evidence="2" id="KW-1185">Reference proteome</keyword>
<name>A0A2H4UV62_9VIRU</name>
<organism evidence="1">
    <name type="scientific">Bodo saltans virus</name>
    <dbReference type="NCBI Taxonomy" id="2024608"/>
    <lineage>
        <taxon>Viruses</taxon>
        <taxon>Varidnaviria</taxon>
        <taxon>Bamfordvirae</taxon>
        <taxon>Nucleocytoviricota</taxon>
        <taxon>Megaviricetes</taxon>
        <taxon>Imitervirales</taxon>
        <taxon>Mimiviridae</taxon>
        <taxon>Klosneuvirinae</taxon>
        <taxon>Theiavirus</taxon>
        <taxon>Theiavirus salishense</taxon>
    </lineage>
</organism>